<protein>
    <submittedName>
        <fullName evidence="2">Uncharacterized protein</fullName>
    </submittedName>
</protein>
<feature type="compositionally biased region" description="Acidic residues" evidence="1">
    <location>
        <begin position="79"/>
        <end position="95"/>
    </location>
</feature>
<name>A0AAQ3S388_VIGMU</name>
<dbReference type="Proteomes" id="UP001374535">
    <property type="component" value="Chromosome 4"/>
</dbReference>
<keyword evidence="3" id="KW-1185">Reference proteome</keyword>
<evidence type="ECO:0000313" key="3">
    <source>
        <dbReference type="Proteomes" id="UP001374535"/>
    </source>
</evidence>
<dbReference type="AlphaFoldDB" id="A0AAQ3S388"/>
<gene>
    <name evidence="2" type="ORF">V8G54_011640</name>
</gene>
<evidence type="ECO:0000256" key="1">
    <source>
        <dbReference type="SAM" id="MobiDB-lite"/>
    </source>
</evidence>
<feature type="compositionally biased region" description="Basic and acidic residues" evidence="1">
    <location>
        <begin position="96"/>
        <end position="110"/>
    </location>
</feature>
<feature type="region of interest" description="Disordered" evidence="1">
    <location>
        <begin position="76"/>
        <end position="110"/>
    </location>
</feature>
<dbReference type="EMBL" id="CP144697">
    <property type="protein sequence ID" value="WVZ14074.1"/>
    <property type="molecule type" value="Genomic_DNA"/>
</dbReference>
<reference evidence="2 3" key="1">
    <citation type="journal article" date="2023" name="Life. Sci Alliance">
        <title>Evolutionary insights into 3D genome organization and epigenetic landscape of Vigna mungo.</title>
        <authorList>
            <person name="Junaid A."/>
            <person name="Singh B."/>
            <person name="Bhatia S."/>
        </authorList>
    </citation>
    <scope>NUCLEOTIDE SEQUENCE [LARGE SCALE GENOMIC DNA]</scope>
    <source>
        <strain evidence="2">Urdbean</strain>
    </source>
</reference>
<organism evidence="2 3">
    <name type="scientific">Vigna mungo</name>
    <name type="common">Black gram</name>
    <name type="synonym">Phaseolus mungo</name>
    <dbReference type="NCBI Taxonomy" id="3915"/>
    <lineage>
        <taxon>Eukaryota</taxon>
        <taxon>Viridiplantae</taxon>
        <taxon>Streptophyta</taxon>
        <taxon>Embryophyta</taxon>
        <taxon>Tracheophyta</taxon>
        <taxon>Spermatophyta</taxon>
        <taxon>Magnoliopsida</taxon>
        <taxon>eudicotyledons</taxon>
        <taxon>Gunneridae</taxon>
        <taxon>Pentapetalae</taxon>
        <taxon>rosids</taxon>
        <taxon>fabids</taxon>
        <taxon>Fabales</taxon>
        <taxon>Fabaceae</taxon>
        <taxon>Papilionoideae</taxon>
        <taxon>50 kb inversion clade</taxon>
        <taxon>NPAAA clade</taxon>
        <taxon>indigoferoid/millettioid clade</taxon>
        <taxon>Phaseoleae</taxon>
        <taxon>Vigna</taxon>
    </lineage>
</organism>
<evidence type="ECO:0000313" key="2">
    <source>
        <dbReference type="EMBL" id="WVZ14074.1"/>
    </source>
</evidence>
<accession>A0AAQ3S388</accession>
<sequence length="110" mass="12817">MLFSSPKCFITFMLTVLKNHVNHMTRNIVDKVVLHHMGLQHGVNGWVFKDGNQDEEQAPFDKLNKDIATMQEKLHIQSLDDDENEEEDEDDDEESVPDKSDDDILFRDMI</sequence>
<proteinExistence type="predicted"/>